<gene>
    <name evidence="2" type="ORF">QO001_000843</name>
</gene>
<sequence length="190" mass="21595">MPPKPEPMQVTMLPEVDRTDEIYARAIELAYGPSKRQARLQLVLNGLYYSTLLFVVGWIFAMAIDRDPPVRQVSREIVNPSKQVHAGERLLIRGVRERSRSCEITRRWWLVDGAGRRLDYEAERFDAYGPLGREEEVIGPFIPLDAMPGRGRLLGVVAYDCNPLQRALGWSITTILVPLEFEILPRAPAP</sequence>
<reference evidence="2" key="1">
    <citation type="submission" date="2023-07" db="EMBL/GenBank/DDBJ databases">
        <title>Genomic Encyclopedia of Type Strains, Phase IV (KMG-IV): sequencing the most valuable type-strain genomes for metagenomic binning, comparative biology and taxonomic classification.</title>
        <authorList>
            <person name="Goeker M."/>
        </authorList>
    </citation>
    <scope>NUCLEOTIDE SEQUENCE</scope>
    <source>
        <strain evidence="2">DSM 19569</strain>
    </source>
</reference>
<keyword evidence="1" id="KW-0812">Transmembrane</keyword>
<dbReference type="RefSeq" id="WP_230366583.1">
    <property type="nucleotide sequence ID" value="NZ_JAJALK010000006.1"/>
</dbReference>
<name>A0AAJ1WV73_9HYPH</name>
<dbReference type="Proteomes" id="UP001223420">
    <property type="component" value="Unassembled WGS sequence"/>
</dbReference>
<evidence type="ECO:0000313" key="3">
    <source>
        <dbReference type="Proteomes" id="UP001223420"/>
    </source>
</evidence>
<protein>
    <submittedName>
        <fullName evidence="2">Uncharacterized protein</fullName>
    </submittedName>
</protein>
<proteinExistence type="predicted"/>
<evidence type="ECO:0000256" key="1">
    <source>
        <dbReference type="SAM" id="Phobius"/>
    </source>
</evidence>
<keyword evidence="1" id="KW-1133">Transmembrane helix</keyword>
<accession>A0AAJ1WV73</accession>
<evidence type="ECO:0000313" key="2">
    <source>
        <dbReference type="EMBL" id="MDQ0541935.1"/>
    </source>
</evidence>
<feature type="transmembrane region" description="Helical" evidence="1">
    <location>
        <begin position="42"/>
        <end position="64"/>
    </location>
</feature>
<dbReference type="AlphaFoldDB" id="A0AAJ1WV73"/>
<keyword evidence="1" id="KW-0472">Membrane</keyword>
<organism evidence="2 3">
    <name type="scientific">Methylobacterium brachiatum</name>
    <dbReference type="NCBI Taxonomy" id="269660"/>
    <lineage>
        <taxon>Bacteria</taxon>
        <taxon>Pseudomonadati</taxon>
        <taxon>Pseudomonadota</taxon>
        <taxon>Alphaproteobacteria</taxon>
        <taxon>Hyphomicrobiales</taxon>
        <taxon>Methylobacteriaceae</taxon>
        <taxon>Methylobacterium</taxon>
    </lineage>
</organism>
<dbReference type="EMBL" id="JAUSWL010000001">
    <property type="protein sequence ID" value="MDQ0541935.1"/>
    <property type="molecule type" value="Genomic_DNA"/>
</dbReference>
<comment type="caution">
    <text evidence="2">The sequence shown here is derived from an EMBL/GenBank/DDBJ whole genome shotgun (WGS) entry which is preliminary data.</text>
</comment>